<feature type="region of interest" description="Disordered" evidence="2">
    <location>
        <begin position="1"/>
        <end position="24"/>
    </location>
</feature>
<name>A0A445FQK2_GLYSO</name>
<accession>A0A445FQK2</accession>
<keyword evidence="3" id="KW-0472">Membrane</keyword>
<dbReference type="Gramene" id="XM_028359696.1">
    <property type="protein sequence ID" value="XP_028215497.1"/>
    <property type="gene ID" value="LOC114397588"/>
</dbReference>
<reference evidence="5 6" key="1">
    <citation type="submission" date="2018-09" db="EMBL/GenBank/DDBJ databases">
        <title>A high-quality reference genome of wild soybean provides a powerful tool to mine soybean genomes.</title>
        <authorList>
            <person name="Xie M."/>
            <person name="Chung C.Y.L."/>
            <person name="Li M.-W."/>
            <person name="Wong F.-L."/>
            <person name="Chan T.-F."/>
            <person name="Lam H.-M."/>
        </authorList>
    </citation>
    <scope>NUCLEOTIDE SEQUENCE [LARGE SCALE GENOMIC DNA]</scope>
    <source>
        <strain evidence="6">cv. W05</strain>
        <tissue evidence="5">Hypocotyl of etiolated seedlings</tissue>
    </source>
</reference>
<evidence type="ECO:0000313" key="5">
    <source>
        <dbReference type="EMBL" id="RZB51158.1"/>
    </source>
</evidence>
<dbReference type="SMART" id="SM00248">
    <property type="entry name" value="ANK"/>
    <property type="match status" value="5"/>
</dbReference>
<keyword evidence="3" id="KW-1133">Transmembrane helix</keyword>
<evidence type="ECO:0000259" key="4">
    <source>
        <dbReference type="Pfam" id="PF13962"/>
    </source>
</evidence>
<dbReference type="InterPro" id="IPR002110">
    <property type="entry name" value="Ankyrin_rpt"/>
</dbReference>
<dbReference type="EMBL" id="QZWG01000018">
    <property type="protein sequence ID" value="RZB51158.1"/>
    <property type="molecule type" value="Genomic_DNA"/>
</dbReference>
<feature type="transmembrane region" description="Helical" evidence="3">
    <location>
        <begin position="759"/>
        <end position="778"/>
    </location>
</feature>
<keyword evidence="6" id="KW-1185">Reference proteome</keyword>
<feature type="transmembrane region" description="Helical" evidence="3">
    <location>
        <begin position="687"/>
        <end position="710"/>
    </location>
</feature>
<dbReference type="PANTHER" id="PTHR24177:SF332">
    <property type="entry name" value="REPEAT PROTEIN, PUTATIVE-RELATED"/>
    <property type="match status" value="1"/>
</dbReference>
<dbReference type="AlphaFoldDB" id="A0A445FQK2"/>
<comment type="caution">
    <text evidence="5">The sequence shown here is derived from an EMBL/GenBank/DDBJ whole genome shotgun (WGS) entry which is preliminary data.</text>
</comment>
<protein>
    <recommendedName>
        <fullName evidence="4">PGG domain-containing protein</fullName>
    </recommendedName>
</protein>
<dbReference type="GO" id="GO:0005886">
    <property type="term" value="C:plasma membrane"/>
    <property type="evidence" value="ECO:0007669"/>
    <property type="project" value="UniProtKB-SubCell"/>
</dbReference>
<evidence type="ECO:0000256" key="3">
    <source>
        <dbReference type="SAM" id="Phobius"/>
    </source>
</evidence>
<comment type="subcellular location">
    <subcellularLocation>
        <location evidence="1">Cell membrane</location>
        <topology evidence="1">Peripheral membrane protein</topology>
        <orientation evidence="1">Cytoplasmic side</orientation>
    </subcellularLocation>
</comment>
<feature type="compositionally biased region" description="Basic and acidic residues" evidence="2">
    <location>
        <begin position="13"/>
        <end position="23"/>
    </location>
</feature>
<dbReference type="Proteomes" id="UP000289340">
    <property type="component" value="Chromosome 18"/>
</dbReference>
<feature type="transmembrane region" description="Helical" evidence="3">
    <location>
        <begin position="731"/>
        <end position="753"/>
    </location>
</feature>
<proteinExistence type="predicted"/>
<dbReference type="FunFam" id="1.25.40.20:FF:000514">
    <property type="entry name" value="Uncharacterized protein"/>
    <property type="match status" value="1"/>
</dbReference>
<feature type="domain" description="PGG" evidence="4">
    <location>
        <begin position="639"/>
        <end position="751"/>
    </location>
</feature>
<dbReference type="SUPFAM" id="SSF48403">
    <property type="entry name" value="Ankyrin repeat"/>
    <property type="match status" value="2"/>
</dbReference>
<organism evidence="5 6">
    <name type="scientific">Glycine soja</name>
    <name type="common">Wild soybean</name>
    <dbReference type="NCBI Taxonomy" id="3848"/>
    <lineage>
        <taxon>Eukaryota</taxon>
        <taxon>Viridiplantae</taxon>
        <taxon>Streptophyta</taxon>
        <taxon>Embryophyta</taxon>
        <taxon>Tracheophyta</taxon>
        <taxon>Spermatophyta</taxon>
        <taxon>Magnoliopsida</taxon>
        <taxon>eudicotyledons</taxon>
        <taxon>Gunneridae</taxon>
        <taxon>Pentapetalae</taxon>
        <taxon>rosids</taxon>
        <taxon>fabids</taxon>
        <taxon>Fabales</taxon>
        <taxon>Fabaceae</taxon>
        <taxon>Papilionoideae</taxon>
        <taxon>50 kb inversion clade</taxon>
        <taxon>NPAAA clade</taxon>
        <taxon>indigoferoid/millettioid clade</taxon>
        <taxon>Phaseoleae</taxon>
        <taxon>Glycine</taxon>
        <taxon>Glycine subgen. Soja</taxon>
    </lineage>
</organism>
<evidence type="ECO:0000313" key="6">
    <source>
        <dbReference type="Proteomes" id="UP000289340"/>
    </source>
</evidence>
<dbReference type="Pfam" id="PF13962">
    <property type="entry name" value="PGG"/>
    <property type="match status" value="1"/>
</dbReference>
<dbReference type="PANTHER" id="PTHR24177">
    <property type="entry name" value="CASKIN"/>
    <property type="match status" value="1"/>
</dbReference>
<evidence type="ECO:0000256" key="1">
    <source>
        <dbReference type="ARBA" id="ARBA00004413"/>
    </source>
</evidence>
<sequence>METIEEQQYGDQLTKEESQRAVELETDAEDVEIIGIRKIDIEEEKEIGPMSSEDKFRGLTVEGKWEEVIKMCEEDIKLCTIKINNKRGTALHVAVNEGNEDAVKCLVGTMIKHKRGEKALTLKNERGDTPLHLAATRGLKNICECIIGKNKERKGLITFLNDEGETPFFQVALSWQKEAFWYLCSLVPADENVNYSKFLIRNNGDSILHCAIRREFFDLALIIMYKYPKLYDIQNREGFSPLKLLATRPSAFKSGSNLLWWKRILYHCVSVETLDVQEAEKLYMKAEVQEYQNEQCMVTKEEKDELCPNTKEKMDELQLPENYNTCHHFYHLFKDLCRLTNTFFRSLQLLGKELGILFKDLCRLISTCASGHKREKQEDPEKHPQCQISMAEDLGHEHVPPNLVSCLQSVKLAYIYTLGLSGVGVENIRKMKQKHKWSGQLLSEFMKKPYESYTGSGGPPLLDSSVQTDFIYAYNTENIDKEEIMALNIDREETAILVAARNGIIEMVNELISKIPSAIHETNSKKKNVLLIAVENRQTLIVEELKNRFGEKKTKVVLHNLILGVDDQENTMLHLAAAPIDKGWMISGSALQMMWHIKWFQYIKELVPEHFTIRTNKKEKTAGEIFRESHKGLVKEASGWLKDTSESCSVVAALLAGVSFATSTTVPGGVNTDTGKPALEGQVPFESFAMCSLIGLCFSVTALIMFLSILTSRKEIRDFRTNLPLKLLMGLSSLFISIAALFATFCSAHFFVIDDKFKQVLILIYTVTCLPVTFYAVAQFPLYIDLMRAITTKVPLASDKGDDL</sequence>
<gene>
    <name evidence="5" type="ORF">D0Y65_047828</name>
</gene>
<dbReference type="Gene3D" id="1.25.40.20">
    <property type="entry name" value="Ankyrin repeat-containing domain"/>
    <property type="match status" value="2"/>
</dbReference>
<evidence type="ECO:0000256" key="2">
    <source>
        <dbReference type="SAM" id="MobiDB-lite"/>
    </source>
</evidence>
<keyword evidence="3" id="KW-0812">Transmembrane</keyword>
<dbReference type="InterPro" id="IPR036770">
    <property type="entry name" value="Ankyrin_rpt-contain_sf"/>
</dbReference>
<dbReference type="InterPro" id="IPR026961">
    <property type="entry name" value="PGG_dom"/>
</dbReference>
<dbReference type="Pfam" id="PF12796">
    <property type="entry name" value="Ank_2"/>
    <property type="match status" value="1"/>
</dbReference>